<proteinExistence type="predicted"/>
<protein>
    <submittedName>
        <fullName evidence="1">ABC transporter, ATP-binding protein</fullName>
    </submittedName>
</protein>
<dbReference type="EMBL" id="ADXJ01001088">
    <property type="protein sequence ID" value="EFR98796.1"/>
    <property type="molecule type" value="Genomic_DNA"/>
</dbReference>
<accession>E3ZUA2</accession>
<name>E3ZUA2_LISSE</name>
<dbReference type="SUPFAM" id="SSF52540">
    <property type="entry name" value="P-loop containing nucleoside triphosphate hydrolases"/>
    <property type="match status" value="1"/>
</dbReference>
<dbReference type="PANTHER" id="PTHR42855:SF2">
    <property type="entry name" value="DRUG RESISTANCE ABC TRANSPORTER,ATP-BINDING PROTEIN"/>
    <property type="match status" value="1"/>
</dbReference>
<reference evidence="1" key="1">
    <citation type="journal article" date="2010" name="Microbiol. Resour. Announc.">
        <title>Comparative genomics of the bacterial genus Listeria: Genome evolution is characterized by limited gene acquisition and limited gene loss.</title>
        <authorList>
            <person name="den Bakker H.C."/>
            <person name="Cummings C.A."/>
            <person name="Ferreira V."/>
            <person name="Vatta P."/>
            <person name="Orsi R.H."/>
            <person name="Degoricija L."/>
            <person name="Barker M."/>
            <person name="Petrauskene O."/>
            <person name="Furtado M.R."/>
            <person name="Wiedmann M."/>
        </authorList>
    </citation>
    <scope>NUCLEOTIDE SEQUENCE [LARGE SCALE GENOMIC DNA]</scope>
    <source>
        <strain evidence="1">FSL N1-067</strain>
    </source>
</reference>
<dbReference type="Gene3D" id="3.40.50.300">
    <property type="entry name" value="P-loop containing nucleotide triphosphate hydrolases"/>
    <property type="match status" value="1"/>
</dbReference>
<dbReference type="PANTHER" id="PTHR42855">
    <property type="entry name" value="ABC TRANSPORTER ATP-BINDING SUBUNIT"/>
    <property type="match status" value="1"/>
</dbReference>
<keyword evidence="1" id="KW-0067">ATP-binding</keyword>
<sequence>SREVLEEAIRSFSGTVITVSHDRYFMDQLCSKVIWLENKQLTTYEGNYSYALTKRQ</sequence>
<feature type="non-terminal residue" evidence="1">
    <location>
        <position position="1"/>
    </location>
</feature>
<evidence type="ECO:0000313" key="1">
    <source>
        <dbReference type="EMBL" id="EFR98796.1"/>
    </source>
</evidence>
<dbReference type="InterPro" id="IPR051309">
    <property type="entry name" value="ABCF_ATPase"/>
</dbReference>
<organism evidence="1">
    <name type="scientific">Listeria seeligeri FSL N1-067</name>
    <dbReference type="NCBI Taxonomy" id="702453"/>
    <lineage>
        <taxon>Bacteria</taxon>
        <taxon>Bacillati</taxon>
        <taxon>Bacillota</taxon>
        <taxon>Bacilli</taxon>
        <taxon>Bacillales</taxon>
        <taxon>Listeriaceae</taxon>
        <taxon>Listeria</taxon>
    </lineage>
</organism>
<comment type="caution">
    <text evidence="1">The sequence shown here is derived from an EMBL/GenBank/DDBJ whole genome shotgun (WGS) entry which is preliminary data.</text>
</comment>
<dbReference type="Proteomes" id="UP000004302">
    <property type="component" value="Chromosome"/>
</dbReference>
<dbReference type="HOGENOM" id="CLU_3001116_0_0_9"/>
<dbReference type="GO" id="GO:0005524">
    <property type="term" value="F:ATP binding"/>
    <property type="evidence" value="ECO:0007669"/>
    <property type="project" value="UniProtKB-KW"/>
</dbReference>
<dbReference type="AlphaFoldDB" id="E3ZUA2"/>
<gene>
    <name evidence="1" type="ORF">NT03LS_3182</name>
</gene>
<dbReference type="InterPro" id="IPR027417">
    <property type="entry name" value="P-loop_NTPase"/>
</dbReference>
<keyword evidence="1" id="KW-0547">Nucleotide-binding</keyword>